<dbReference type="InterPro" id="IPR006016">
    <property type="entry name" value="UspA"/>
</dbReference>
<comment type="subcellular location">
    <subcellularLocation>
        <location evidence="2">Cytoplasm</location>
    </subcellularLocation>
</comment>
<dbReference type="InterPro" id="IPR014729">
    <property type="entry name" value="Rossmann-like_a/b/a_fold"/>
</dbReference>
<name>A0ABV8UTB0_9BACL</name>
<dbReference type="PANTHER" id="PTHR46268">
    <property type="entry name" value="STRESS RESPONSE PROTEIN NHAX"/>
    <property type="match status" value="1"/>
</dbReference>
<dbReference type="PRINTS" id="PR01438">
    <property type="entry name" value="UNVRSLSTRESS"/>
</dbReference>
<dbReference type="Proteomes" id="UP001595733">
    <property type="component" value="Unassembled WGS sequence"/>
</dbReference>
<evidence type="ECO:0000256" key="1">
    <source>
        <dbReference type="ARBA" id="ARBA00008791"/>
    </source>
</evidence>
<organism evidence="4 5">
    <name type="scientific">Chryseomicrobium palamuruense</name>
    <dbReference type="NCBI Taxonomy" id="682973"/>
    <lineage>
        <taxon>Bacteria</taxon>
        <taxon>Bacillati</taxon>
        <taxon>Bacillota</taxon>
        <taxon>Bacilli</taxon>
        <taxon>Bacillales</taxon>
        <taxon>Caryophanaceae</taxon>
        <taxon>Chryseomicrobium</taxon>
    </lineage>
</organism>
<dbReference type="InterPro" id="IPR006015">
    <property type="entry name" value="Universal_stress_UspA"/>
</dbReference>
<comment type="caution">
    <text evidence="4">The sequence shown here is derived from an EMBL/GenBank/DDBJ whole genome shotgun (WGS) entry which is preliminary data.</text>
</comment>
<evidence type="ECO:0000256" key="2">
    <source>
        <dbReference type="PIRNR" id="PIRNR006276"/>
    </source>
</evidence>
<gene>
    <name evidence="4" type="ORF">ACFO0S_01835</name>
</gene>
<feature type="domain" description="UspA" evidence="3">
    <location>
        <begin position="1"/>
        <end position="138"/>
    </location>
</feature>
<dbReference type="PANTHER" id="PTHR46268:SF6">
    <property type="entry name" value="UNIVERSAL STRESS PROTEIN UP12"/>
    <property type="match status" value="1"/>
</dbReference>
<evidence type="ECO:0000259" key="3">
    <source>
        <dbReference type="Pfam" id="PF00582"/>
    </source>
</evidence>
<dbReference type="RefSeq" id="WP_378139568.1">
    <property type="nucleotide sequence ID" value="NZ_JBHSEF010000009.1"/>
</dbReference>
<proteinExistence type="inferred from homology"/>
<dbReference type="Gene3D" id="3.40.50.620">
    <property type="entry name" value="HUPs"/>
    <property type="match status" value="1"/>
</dbReference>
<evidence type="ECO:0000313" key="5">
    <source>
        <dbReference type="Proteomes" id="UP001595733"/>
    </source>
</evidence>
<keyword evidence="2" id="KW-0963">Cytoplasm</keyword>
<keyword evidence="5" id="KW-1185">Reference proteome</keyword>
<dbReference type="CDD" id="cd00293">
    <property type="entry name" value="USP-like"/>
    <property type="match status" value="1"/>
</dbReference>
<accession>A0ABV8UTB0</accession>
<dbReference type="PIRSF" id="PIRSF006276">
    <property type="entry name" value="UspA"/>
    <property type="match status" value="1"/>
</dbReference>
<protein>
    <recommendedName>
        <fullName evidence="2">Universal stress protein</fullName>
    </recommendedName>
</protein>
<comment type="similarity">
    <text evidence="1 2">Belongs to the universal stress protein A family.</text>
</comment>
<sequence>MYQHIVLAADGSENALRAAKHAVELAKLGNAKIEIILVADFKKAKYEVLHAESNEALDYERRQKVRPVEELLLAEHVPYEVKILHGEPGPTIVEYVNNQKADLVVIGSRGLNSLQEMVLGSVSHKVVKRVKVPVLVVK</sequence>
<reference evidence="5" key="1">
    <citation type="journal article" date="2019" name="Int. J. Syst. Evol. Microbiol.">
        <title>The Global Catalogue of Microorganisms (GCM) 10K type strain sequencing project: providing services to taxonomists for standard genome sequencing and annotation.</title>
        <authorList>
            <consortium name="The Broad Institute Genomics Platform"/>
            <consortium name="The Broad Institute Genome Sequencing Center for Infectious Disease"/>
            <person name="Wu L."/>
            <person name="Ma J."/>
        </authorList>
    </citation>
    <scope>NUCLEOTIDE SEQUENCE [LARGE SCALE GENOMIC DNA]</scope>
    <source>
        <strain evidence="5">CCUG 50353</strain>
    </source>
</reference>
<dbReference type="Pfam" id="PF00582">
    <property type="entry name" value="Usp"/>
    <property type="match status" value="1"/>
</dbReference>
<dbReference type="SUPFAM" id="SSF52402">
    <property type="entry name" value="Adenine nucleotide alpha hydrolases-like"/>
    <property type="match status" value="1"/>
</dbReference>
<evidence type="ECO:0000313" key="4">
    <source>
        <dbReference type="EMBL" id="MFC4353806.1"/>
    </source>
</evidence>
<dbReference type="EMBL" id="JBHSEF010000009">
    <property type="protein sequence ID" value="MFC4353806.1"/>
    <property type="molecule type" value="Genomic_DNA"/>
</dbReference>